<dbReference type="GO" id="GO:0005198">
    <property type="term" value="F:structural molecule activity"/>
    <property type="evidence" value="ECO:0007669"/>
    <property type="project" value="InterPro"/>
</dbReference>
<dbReference type="EMBL" id="CP000613">
    <property type="protein sequence ID" value="ACI98797.1"/>
    <property type="molecule type" value="Genomic_DNA"/>
</dbReference>
<evidence type="ECO:0000313" key="8">
    <source>
        <dbReference type="EMBL" id="ACI98797.1"/>
    </source>
</evidence>
<evidence type="ECO:0000256" key="1">
    <source>
        <dbReference type="ARBA" id="ARBA00002591"/>
    </source>
</evidence>
<evidence type="ECO:0000256" key="5">
    <source>
        <dbReference type="ARBA" id="ARBA00023143"/>
    </source>
</evidence>
<dbReference type="Proteomes" id="UP000001591">
    <property type="component" value="Chromosome"/>
</dbReference>
<keyword evidence="3" id="KW-0732">Signal</keyword>
<dbReference type="GO" id="GO:0071973">
    <property type="term" value="P:bacterial-type flagellum-dependent cell motility"/>
    <property type="evidence" value="ECO:0007669"/>
    <property type="project" value="InterPro"/>
</dbReference>
<comment type="subcellular location">
    <subcellularLocation>
        <location evidence="7">Periplasm</location>
    </subcellularLocation>
    <subcellularLocation>
        <location evidence="7">Bacterial flagellum basal body</location>
    </subcellularLocation>
</comment>
<dbReference type="PANTHER" id="PTHR30381">
    <property type="entry name" value="FLAGELLAR P-RING PERIPLASMIC PROTEIN FLGI"/>
    <property type="match status" value="1"/>
</dbReference>
<evidence type="ECO:0000313" key="9">
    <source>
        <dbReference type="Proteomes" id="UP000001591"/>
    </source>
</evidence>
<dbReference type="AlphaFoldDB" id="B6IT39"/>
<proteinExistence type="inferred from homology"/>
<dbReference type="GO" id="GO:0030288">
    <property type="term" value="C:outer membrane-bounded periplasmic space"/>
    <property type="evidence" value="ECO:0007669"/>
    <property type="project" value="InterPro"/>
</dbReference>
<reference evidence="8 9" key="1">
    <citation type="journal article" date="2010" name="BMC Genomics">
        <title>Metabolic flexibility revealed in the genome of the cyst-forming alpha-1 proteobacterium Rhodospirillum centenum.</title>
        <authorList>
            <person name="Lu Y.K."/>
            <person name="Marden J."/>
            <person name="Han M."/>
            <person name="Swingley W.D."/>
            <person name="Mastrian S.D."/>
            <person name="Chowdhury S.R."/>
            <person name="Hao J."/>
            <person name="Helmy T."/>
            <person name="Kim S."/>
            <person name="Kurdoglu A.A."/>
            <person name="Matthies H.J."/>
            <person name="Rollo D."/>
            <person name="Stothard P."/>
            <person name="Blankenship R.E."/>
            <person name="Bauer C.E."/>
            <person name="Touchman J.W."/>
        </authorList>
    </citation>
    <scope>NUCLEOTIDE SEQUENCE [LARGE SCALE GENOMIC DNA]</scope>
    <source>
        <strain evidence="9">ATCC 51521 / SW</strain>
    </source>
</reference>
<gene>
    <name evidence="7 8" type="primary">flgI</name>
    <name evidence="8" type="ordered locus">RC1_1393</name>
</gene>
<keyword evidence="8" id="KW-0966">Cell projection</keyword>
<comment type="similarity">
    <text evidence="7">Belongs to the FlgI family.</text>
</comment>
<evidence type="ECO:0000256" key="7">
    <source>
        <dbReference type="HAMAP-Rule" id="MF_00416"/>
    </source>
</evidence>
<accession>B6IT39</accession>
<keyword evidence="9" id="KW-1185">Reference proteome</keyword>
<evidence type="ECO:0000256" key="3">
    <source>
        <dbReference type="ARBA" id="ARBA00022729"/>
    </source>
</evidence>
<dbReference type="HOGENOM" id="CLU_045235_1_0_5"/>
<keyword evidence="4 7" id="KW-0574">Periplasm</keyword>
<evidence type="ECO:0000256" key="2">
    <source>
        <dbReference type="ARBA" id="ARBA00019515"/>
    </source>
</evidence>
<organism evidence="8 9">
    <name type="scientific">Rhodospirillum centenum (strain ATCC 51521 / SW)</name>
    <dbReference type="NCBI Taxonomy" id="414684"/>
    <lineage>
        <taxon>Bacteria</taxon>
        <taxon>Pseudomonadati</taxon>
        <taxon>Pseudomonadota</taxon>
        <taxon>Alphaproteobacteria</taxon>
        <taxon>Rhodospirillales</taxon>
        <taxon>Rhodospirillaceae</taxon>
        <taxon>Rhodospirillum</taxon>
    </lineage>
</organism>
<name>B6IT39_RHOCS</name>
<protein>
    <recommendedName>
        <fullName evidence="2 7">Flagellar P-ring protein</fullName>
    </recommendedName>
    <alternativeName>
        <fullName evidence="6 7">Basal body P-ring protein</fullName>
    </alternativeName>
</protein>
<sequence length="395" mass="41447">MRSAWSRTEMTRDPIRSLLRTTLRRGGSLALAVLLALSLVLPAAPARAQSRIKDVADVEGVRDNMLVGYGLVVGLNGTGDSINNSPFTEQSLIGMLERLGVNIRGETVRTRNVAAVMVTATLPPFSAQGTRIDVNVGTLGDAKNLQGGTLLVTPLLGADGEVYAVAQGAVAVSGFSAQGAAASVTRGVPTAGRIAGGAIVEREIAFDLTDLPYVRLSLRNPDFTTAKRISESINASFGSPVAHATDPASVLVDVPPQRKADIVGFIRDMEQLRVTPDQPARVVIDEASGVIVMGENVRISTVAIAQGNLTIRITETPQVSQPGPLSQGGQTAVVPRTDIQVDEQSDRKLAVLRTGVSLQELVQSLNALGVGPRDMISILQSIKAAGALQAEIEVM</sequence>
<keyword evidence="8" id="KW-0969">Cilium</keyword>
<dbReference type="KEGG" id="rce:RC1_1393"/>
<comment type="subunit">
    <text evidence="7">The basal body constitutes a major portion of the flagellar organelle and consists of four rings (L,P,S, and M) mounted on a central rod.</text>
</comment>
<evidence type="ECO:0000256" key="4">
    <source>
        <dbReference type="ARBA" id="ARBA00022764"/>
    </source>
</evidence>
<dbReference type="Pfam" id="PF02119">
    <property type="entry name" value="FlgI"/>
    <property type="match status" value="1"/>
</dbReference>
<dbReference type="InterPro" id="IPR001782">
    <property type="entry name" value="Flag_FlgI"/>
</dbReference>
<dbReference type="HAMAP" id="MF_00416">
    <property type="entry name" value="FlgI"/>
    <property type="match status" value="1"/>
</dbReference>
<dbReference type="PANTHER" id="PTHR30381:SF0">
    <property type="entry name" value="FLAGELLAR P-RING PROTEIN"/>
    <property type="match status" value="1"/>
</dbReference>
<dbReference type="PRINTS" id="PR01010">
    <property type="entry name" value="FLGPRINGFLGI"/>
</dbReference>
<evidence type="ECO:0000256" key="6">
    <source>
        <dbReference type="ARBA" id="ARBA00032344"/>
    </source>
</evidence>
<dbReference type="eggNOG" id="COG1706">
    <property type="taxonomic scope" value="Bacteria"/>
</dbReference>
<keyword evidence="5 7" id="KW-0975">Bacterial flagellum</keyword>
<dbReference type="STRING" id="414684.RC1_1393"/>
<dbReference type="NCBIfam" id="NF003676">
    <property type="entry name" value="PRK05303.1"/>
    <property type="match status" value="1"/>
</dbReference>
<keyword evidence="8" id="KW-0282">Flagellum</keyword>
<comment type="function">
    <text evidence="1 7">Assembles around the rod to form the L-ring and probably protects the motor/basal body from shearing forces during rotation.</text>
</comment>
<dbReference type="GO" id="GO:0009428">
    <property type="term" value="C:bacterial-type flagellum basal body, distal rod, P ring"/>
    <property type="evidence" value="ECO:0007669"/>
    <property type="project" value="InterPro"/>
</dbReference>